<sequence length="154" mass="16756">MGKVDAAVEILNQQSSKGCSSVLNEMWAKGLKPDIVSFSSLIGGLSREGKFDGAIKFFHDLEGFGVKPNAITYNSIMLGLCKAQQTDCAIDFLVYMVSRGFNPTGVSYAILIEVKVSVHVVQTIILVWSCPYEDINEVIATNLLVLTFDEVDAS</sequence>
<name>A0A6A6NFF4_HEVBR</name>
<comment type="caution">
    <text evidence="4">The sequence shown here is derived from an EMBL/GenBank/DDBJ whole genome shotgun (WGS) entry which is preliminary data.</text>
</comment>
<dbReference type="EMBL" id="JAAGAX010000001">
    <property type="protein sequence ID" value="KAF2323884.1"/>
    <property type="molecule type" value="Genomic_DNA"/>
</dbReference>
<feature type="repeat" description="PPR" evidence="3">
    <location>
        <begin position="69"/>
        <end position="103"/>
    </location>
</feature>
<dbReference type="InterPro" id="IPR002885">
    <property type="entry name" value="PPR_rpt"/>
</dbReference>
<dbReference type="Gene3D" id="1.25.40.10">
    <property type="entry name" value="Tetratricopeptide repeat domain"/>
    <property type="match status" value="1"/>
</dbReference>
<dbReference type="NCBIfam" id="TIGR00756">
    <property type="entry name" value="PPR"/>
    <property type="match status" value="2"/>
</dbReference>
<dbReference type="InterPro" id="IPR011990">
    <property type="entry name" value="TPR-like_helical_dom_sf"/>
</dbReference>
<dbReference type="PANTHER" id="PTHR47941">
    <property type="entry name" value="PENTATRICOPEPTIDE REPEAT-CONTAINING PROTEIN 3, MITOCHONDRIAL"/>
    <property type="match status" value="1"/>
</dbReference>
<keyword evidence="5" id="KW-1185">Reference proteome</keyword>
<gene>
    <name evidence="4" type="ORF">GH714_003693</name>
</gene>
<organism evidence="4 5">
    <name type="scientific">Hevea brasiliensis</name>
    <name type="common">Para rubber tree</name>
    <name type="synonym">Siphonia brasiliensis</name>
    <dbReference type="NCBI Taxonomy" id="3981"/>
    <lineage>
        <taxon>Eukaryota</taxon>
        <taxon>Viridiplantae</taxon>
        <taxon>Streptophyta</taxon>
        <taxon>Embryophyta</taxon>
        <taxon>Tracheophyta</taxon>
        <taxon>Spermatophyta</taxon>
        <taxon>Magnoliopsida</taxon>
        <taxon>eudicotyledons</taxon>
        <taxon>Gunneridae</taxon>
        <taxon>Pentapetalae</taxon>
        <taxon>rosids</taxon>
        <taxon>fabids</taxon>
        <taxon>Malpighiales</taxon>
        <taxon>Euphorbiaceae</taxon>
        <taxon>Crotonoideae</taxon>
        <taxon>Micrandreae</taxon>
        <taxon>Hevea</taxon>
    </lineage>
</organism>
<evidence type="ECO:0000256" key="1">
    <source>
        <dbReference type="ARBA" id="ARBA00007626"/>
    </source>
</evidence>
<dbReference type="Proteomes" id="UP000467840">
    <property type="component" value="Chromosome 5"/>
</dbReference>
<evidence type="ECO:0008006" key="6">
    <source>
        <dbReference type="Google" id="ProtNLM"/>
    </source>
</evidence>
<evidence type="ECO:0000313" key="5">
    <source>
        <dbReference type="Proteomes" id="UP000467840"/>
    </source>
</evidence>
<proteinExistence type="inferred from homology"/>
<dbReference type="Pfam" id="PF13041">
    <property type="entry name" value="PPR_2"/>
    <property type="match status" value="1"/>
</dbReference>
<keyword evidence="2" id="KW-0677">Repeat</keyword>
<feature type="repeat" description="PPR" evidence="3">
    <location>
        <begin position="34"/>
        <end position="68"/>
    </location>
</feature>
<accession>A0A6A6NFF4</accession>
<dbReference type="PROSITE" id="PS51375">
    <property type="entry name" value="PPR"/>
    <property type="match status" value="2"/>
</dbReference>
<comment type="similarity">
    <text evidence="1">Belongs to the PPR family. P subfamily.</text>
</comment>
<evidence type="ECO:0000256" key="2">
    <source>
        <dbReference type="ARBA" id="ARBA00022737"/>
    </source>
</evidence>
<evidence type="ECO:0000256" key="3">
    <source>
        <dbReference type="PROSITE-ProRule" id="PRU00708"/>
    </source>
</evidence>
<evidence type="ECO:0000313" key="4">
    <source>
        <dbReference type="EMBL" id="KAF2323884.1"/>
    </source>
</evidence>
<protein>
    <recommendedName>
        <fullName evidence="6">Pentacotripeptide-repeat region of PRORP domain-containing protein</fullName>
    </recommendedName>
</protein>
<reference evidence="4 5" key="1">
    <citation type="journal article" date="2020" name="Mol. Plant">
        <title>The Chromosome-Based Rubber Tree Genome Provides New Insights into Spurge Genome Evolution and Rubber Biosynthesis.</title>
        <authorList>
            <person name="Liu J."/>
            <person name="Shi C."/>
            <person name="Shi C.C."/>
            <person name="Li W."/>
            <person name="Zhang Q.J."/>
            <person name="Zhang Y."/>
            <person name="Li K."/>
            <person name="Lu H.F."/>
            <person name="Shi C."/>
            <person name="Zhu S.T."/>
            <person name="Xiao Z.Y."/>
            <person name="Nan H."/>
            <person name="Yue Y."/>
            <person name="Zhu X.G."/>
            <person name="Wu Y."/>
            <person name="Hong X.N."/>
            <person name="Fan G.Y."/>
            <person name="Tong Y."/>
            <person name="Zhang D."/>
            <person name="Mao C.L."/>
            <person name="Liu Y.L."/>
            <person name="Hao S.J."/>
            <person name="Liu W.Q."/>
            <person name="Lv M.Q."/>
            <person name="Zhang H.B."/>
            <person name="Liu Y."/>
            <person name="Hu-Tang G.R."/>
            <person name="Wang J.P."/>
            <person name="Wang J.H."/>
            <person name="Sun Y.H."/>
            <person name="Ni S.B."/>
            <person name="Chen W.B."/>
            <person name="Zhang X.C."/>
            <person name="Jiao Y.N."/>
            <person name="Eichler E.E."/>
            <person name="Li G.H."/>
            <person name="Liu X."/>
            <person name="Gao L.Z."/>
        </authorList>
    </citation>
    <scope>NUCLEOTIDE SEQUENCE [LARGE SCALE GENOMIC DNA]</scope>
    <source>
        <strain evidence="5">cv. GT1</strain>
        <tissue evidence="4">Leaf</tissue>
    </source>
</reference>
<dbReference type="AlphaFoldDB" id="A0A6A6NFF4"/>